<keyword evidence="3" id="KW-1185">Reference proteome</keyword>
<evidence type="ECO:0000256" key="1">
    <source>
        <dbReference type="SAM" id="MobiDB-lite"/>
    </source>
</evidence>
<dbReference type="EMBL" id="BGPR01004036">
    <property type="protein sequence ID" value="GBM95162.1"/>
    <property type="molecule type" value="Genomic_DNA"/>
</dbReference>
<reference evidence="2 3" key="1">
    <citation type="journal article" date="2019" name="Sci. Rep.">
        <title>Orb-weaving spider Araneus ventricosus genome elucidates the spidroin gene catalogue.</title>
        <authorList>
            <person name="Kono N."/>
            <person name="Nakamura H."/>
            <person name="Ohtoshi R."/>
            <person name="Moran D.A.P."/>
            <person name="Shinohara A."/>
            <person name="Yoshida Y."/>
            <person name="Fujiwara M."/>
            <person name="Mori M."/>
            <person name="Tomita M."/>
            <person name="Arakawa K."/>
        </authorList>
    </citation>
    <scope>NUCLEOTIDE SEQUENCE [LARGE SCALE GENOMIC DNA]</scope>
</reference>
<protein>
    <submittedName>
        <fullName evidence="2">Uncharacterized protein</fullName>
    </submittedName>
</protein>
<comment type="caution">
    <text evidence="2">The sequence shown here is derived from an EMBL/GenBank/DDBJ whole genome shotgun (WGS) entry which is preliminary data.</text>
</comment>
<feature type="compositionally biased region" description="Basic residues" evidence="1">
    <location>
        <begin position="52"/>
        <end position="66"/>
    </location>
</feature>
<dbReference type="Proteomes" id="UP000499080">
    <property type="component" value="Unassembled WGS sequence"/>
</dbReference>
<sequence length="90" mass="10347">MEYNIVDESEPVSAEGCSLFTRIAQQDFSSESENVENSLKNMCSRQEDGRSHRQGRRVEKRNREKRKSQEQTSLSQDNQNVLIVTAIVTI</sequence>
<organism evidence="2 3">
    <name type="scientific">Araneus ventricosus</name>
    <name type="common">Orbweaver spider</name>
    <name type="synonym">Epeira ventricosa</name>
    <dbReference type="NCBI Taxonomy" id="182803"/>
    <lineage>
        <taxon>Eukaryota</taxon>
        <taxon>Metazoa</taxon>
        <taxon>Ecdysozoa</taxon>
        <taxon>Arthropoda</taxon>
        <taxon>Chelicerata</taxon>
        <taxon>Arachnida</taxon>
        <taxon>Araneae</taxon>
        <taxon>Araneomorphae</taxon>
        <taxon>Entelegynae</taxon>
        <taxon>Araneoidea</taxon>
        <taxon>Araneidae</taxon>
        <taxon>Araneus</taxon>
    </lineage>
</organism>
<evidence type="ECO:0000313" key="2">
    <source>
        <dbReference type="EMBL" id="GBM95162.1"/>
    </source>
</evidence>
<proteinExistence type="predicted"/>
<feature type="region of interest" description="Disordered" evidence="1">
    <location>
        <begin position="29"/>
        <end position="76"/>
    </location>
</feature>
<dbReference type="AlphaFoldDB" id="A0A4Y2K148"/>
<name>A0A4Y2K148_ARAVE</name>
<gene>
    <name evidence="2" type="ORF">AVEN_128548_1</name>
</gene>
<evidence type="ECO:0000313" key="3">
    <source>
        <dbReference type="Proteomes" id="UP000499080"/>
    </source>
</evidence>
<feature type="compositionally biased region" description="Polar residues" evidence="1">
    <location>
        <begin position="29"/>
        <end position="44"/>
    </location>
</feature>
<accession>A0A4Y2K148</accession>